<dbReference type="SMART" id="SM00448">
    <property type="entry name" value="REC"/>
    <property type="match status" value="1"/>
</dbReference>
<gene>
    <name evidence="4" type="ORF">ATO3_11080</name>
</gene>
<evidence type="ECO:0000313" key="5">
    <source>
        <dbReference type="Proteomes" id="UP000215377"/>
    </source>
</evidence>
<dbReference type="Proteomes" id="UP000215377">
    <property type="component" value="Unassembled WGS sequence"/>
</dbReference>
<dbReference type="InterPro" id="IPR050595">
    <property type="entry name" value="Bact_response_regulator"/>
</dbReference>
<name>A0A225NHB6_9RHOB</name>
<organism evidence="4 5">
    <name type="scientific">Marinibacterium profundimaris</name>
    <dbReference type="NCBI Taxonomy" id="1679460"/>
    <lineage>
        <taxon>Bacteria</taxon>
        <taxon>Pseudomonadati</taxon>
        <taxon>Pseudomonadota</taxon>
        <taxon>Alphaproteobacteria</taxon>
        <taxon>Rhodobacterales</taxon>
        <taxon>Paracoccaceae</taxon>
        <taxon>Marinibacterium</taxon>
    </lineage>
</organism>
<proteinExistence type="predicted"/>
<keyword evidence="5" id="KW-1185">Reference proteome</keyword>
<protein>
    <recommendedName>
        <fullName evidence="3">Response regulatory domain-containing protein</fullName>
    </recommendedName>
</protein>
<reference evidence="4 5" key="1">
    <citation type="submission" date="2013-04" db="EMBL/GenBank/DDBJ databases">
        <title>Oceanicola sp. 22II1-22F33 Genome Sequencing.</title>
        <authorList>
            <person name="Lai Q."/>
            <person name="Li G."/>
            <person name="Shao Z."/>
        </authorList>
    </citation>
    <scope>NUCLEOTIDE SEQUENCE [LARGE SCALE GENOMIC DNA]</scope>
    <source>
        <strain evidence="4 5">22II1-22F33</strain>
    </source>
</reference>
<dbReference type="PANTHER" id="PTHR44591:SF25">
    <property type="entry name" value="CHEMOTAXIS TWO-COMPONENT RESPONSE REGULATOR"/>
    <property type="match status" value="1"/>
</dbReference>
<feature type="modified residue" description="4-aspartylphosphate" evidence="2">
    <location>
        <position position="56"/>
    </location>
</feature>
<feature type="domain" description="Response regulatory" evidence="3">
    <location>
        <begin position="7"/>
        <end position="121"/>
    </location>
</feature>
<sequence length="123" mass="13131">MVSATSLIAIVDDDTSFRTALESFARSLGYRARGFASAEDFLGSDAVRDADCIVSDIHMSGMSGIDLKHRLDAQGSTTAVILVTGHTEPGTWKQARACHPHCFLLKPFDPQQMTECLAAATGA</sequence>
<dbReference type="Pfam" id="PF00072">
    <property type="entry name" value="Response_reg"/>
    <property type="match status" value="1"/>
</dbReference>
<dbReference type="InterPro" id="IPR001789">
    <property type="entry name" value="Sig_transdc_resp-reg_receiver"/>
</dbReference>
<keyword evidence="1 2" id="KW-0597">Phosphoprotein</keyword>
<dbReference type="GO" id="GO:0000160">
    <property type="term" value="P:phosphorelay signal transduction system"/>
    <property type="evidence" value="ECO:0007669"/>
    <property type="project" value="InterPro"/>
</dbReference>
<dbReference type="SUPFAM" id="SSF52172">
    <property type="entry name" value="CheY-like"/>
    <property type="match status" value="1"/>
</dbReference>
<dbReference type="InterPro" id="IPR011006">
    <property type="entry name" value="CheY-like_superfamily"/>
</dbReference>
<comment type="caution">
    <text evidence="4">The sequence shown here is derived from an EMBL/GenBank/DDBJ whole genome shotgun (WGS) entry which is preliminary data.</text>
</comment>
<dbReference type="RefSeq" id="WP_088649939.1">
    <property type="nucleotide sequence ID" value="NZ_AQQR01000004.1"/>
</dbReference>
<dbReference type="AlphaFoldDB" id="A0A225NHB6"/>
<dbReference type="PANTHER" id="PTHR44591">
    <property type="entry name" value="STRESS RESPONSE REGULATOR PROTEIN 1"/>
    <property type="match status" value="1"/>
</dbReference>
<dbReference type="EMBL" id="AQQR01000004">
    <property type="protein sequence ID" value="OWU73242.1"/>
    <property type="molecule type" value="Genomic_DNA"/>
</dbReference>
<dbReference type="OrthoDB" id="9782655at2"/>
<evidence type="ECO:0000256" key="1">
    <source>
        <dbReference type="ARBA" id="ARBA00022553"/>
    </source>
</evidence>
<dbReference type="Gene3D" id="3.40.50.2300">
    <property type="match status" value="1"/>
</dbReference>
<accession>A0A225NHB6</accession>
<dbReference type="PROSITE" id="PS50110">
    <property type="entry name" value="RESPONSE_REGULATORY"/>
    <property type="match status" value="1"/>
</dbReference>
<evidence type="ECO:0000256" key="2">
    <source>
        <dbReference type="PROSITE-ProRule" id="PRU00169"/>
    </source>
</evidence>
<evidence type="ECO:0000259" key="3">
    <source>
        <dbReference type="PROSITE" id="PS50110"/>
    </source>
</evidence>
<evidence type="ECO:0000313" key="4">
    <source>
        <dbReference type="EMBL" id="OWU73242.1"/>
    </source>
</evidence>